<gene>
    <name evidence="3" type="ORF">A9Y76_03245</name>
    <name evidence="2" type="ORF">ACS15_0727</name>
</gene>
<evidence type="ECO:0000256" key="1">
    <source>
        <dbReference type="SAM" id="Phobius"/>
    </source>
</evidence>
<keyword evidence="1" id="KW-0812">Transmembrane</keyword>
<keyword evidence="1" id="KW-0472">Membrane</keyword>
<organism evidence="3 5">
    <name type="scientific">Ralstonia insidiosa</name>
    <dbReference type="NCBI Taxonomy" id="190721"/>
    <lineage>
        <taxon>Bacteria</taxon>
        <taxon>Pseudomonadati</taxon>
        <taxon>Pseudomonadota</taxon>
        <taxon>Betaproteobacteria</taxon>
        <taxon>Burkholderiales</taxon>
        <taxon>Burkholderiaceae</taxon>
        <taxon>Ralstonia</taxon>
    </lineage>
</organism>
<reference evidence="5" key="2">
    <citation type="submission" date="2016-06" db="EMBL/GenBank/DDBJ databases">
        <authorList>
            <person name="Xu Y."/>
            <person name="Nagy A."/>
            <person name="Yan X."/>
            <person name="Kim S.W."/>
            <person name="Haley B."/>
            <person name="Liu N.T."/>
            <person name="Nou X."/>
        </authorList>
    </citation>
    <scope>NUCLEOTIDE SEQUENCE [LARGE SCALE GENOMIC DNA]</scope>
    <source>
        <strain evidence="5">ATCC 49129</strain>
    </source>
</reference>
<evidence type="ECO:0000313" key="5">
    <source>
        <dbReference type="Proteomes" id="UP000078572"/>
    </source>
</evidence>
<dbReference type="Proteomes" id="UP000078572">
    <property type="component" value="Chromosome 1"/>
</dbReference>
<dbReference type="Proteomes" id="UP000077927">
    <property type="component" value="Chromosome 1"/>
</dbReference>
<evidence type="ECO:0000313" key="3">
    <source>
        <dbReference type="EMBL" id="ANJ71552.1"/>
    </source>
</evidence>
<dbReference type="GeneID" id="61525025"/>
<proteinExistence type="predicted"/>
<dbReference type="EMBL" id="CP016022">
    <property type="protein sequence ID" value="ANJ71552.1"/>
    <property type="molecule type" value="Genomic_DNA"/>
</dbReference>
<evidence type="ECO:0000313" key="2">
    <source>
        <dbReference type="EMBL" id="ANH71474.1"/>
    </source>
</evidence>
<reference evidence="3" key="3">
    <citation type="submission" date="2016-06" db="EMBL/GenBank/DDBJ databases">
        <authorList>
            <person name="Kjaerup R.B."/>
            <person name="Dalgaard T.S."/>
            <person name="Juul-Madsen H.R."/>
        </authorList>
    </citation>
    <scope>NUCLEOTIDE SEQUENCE [LARGE SCALE GENOMIC DNA]</scope>
    <source>
        <strain evidence="3">ATCC 49129</strain>
    </source>
</reference>
<sequence>MKAMIKRFVREEDGAAGVEYALLLAFVALVMVASGGTVKTAVGAIWSTIATQLSTAAA</sequence>
<name>A0A191ZTZ6_9RALS</name>
<evidence type="ECO:0000313" key="4">
    <source>
        <dbReference type="Proteomes" id="UP000077927"/>
    </source>
</evidence>
<keyword evidence="1" id="KW-1133">Transmembrane helix</keyword>
<keyword evidence="5" id="KW-1185">Reference proteome</keyword>
<dbReference type="EMBL" id="CP012605">
    <property type="protein sequence ID" value="ANH71474.1"/>
    <property type="molecule type" value="Genomic_DNA"/>
</dbReference>
<protein>
    <submittedName>
        <fullName evidence="2">Flp/Fap pilin component family protein</fullName>
    </submittedName>
    <submittedName>
        <fullName evidence="3">Pili assembly chaperone</fullName>
    </submittedName>
</protein>
<dbReference type="KEGG" id="rin:ACS15_0727"/>
<dbReference type="PATRIC" id="fig|190721.6.peg.730"/>
<feature type="transmembrane region" description="Helical" evidence="1">
    <location>
        <begin position="20"/>
        <end position="38"/>
    </location>
</feature>
<dbReference type="STRING" id="190721.ACS15_0727"/>
<accession>A0A191ZTZ6</accession>
<reference evidence="2 4" key="1">
    <citation type="submission" date="2015-09" db="EMBL/GenBank/DDBJ databases">
        <authorList>
            <person name="Xu Y."/>
            <person name="Nagy A."/>
            <person name="Liu N.T."/>
            <person name="Nou X."/>
        </authorList>
    </citation>
    <scope>NUCLEOTIDE SEQUENCE [LARGE SCALE GENOMIC DNA]</scope>
    <source>
        <strain evidence="2 4">FC1138</strain>
    </source>
</reference>
<dbReference type="AlphaFoldDB" id="A0A191ZTZ6"/>
<dbReference type="RefSeq" id="WP_021196734.1">
    <property type="nucleotide sequence ID" value="NZ_CP012605.1"/>
</dbReference>